<dbReference type="Proteomes" id="UP000029074">
    <property type="component" value="Unassembled WGS sequence"/>
</dbReference>
<dbReference type="EMBL" id="ABXB03000001">
    <property type="protein sequence ID" value="EFA23668.1"/>
    <property type="molecule type" value="Genomic_DNA"/>
</dbReference>
<organism evidence="1 3">
    <name type="scientific">Bifidobacterium gallicum DSM 20093 = LMG 11596</name>
    <dbReference type="NCBI Taxonomy" id="561180"/>
    <lineage>
        <taxon>Bacteria</taxon>
        <taxon>Bacillati</taxon>
        <taxon>Actinomycetota</taxon>
        <taxon>Actinomycetes</taxon>
        <taxon>Bifidobacteriales</taxon>
        <taxon>Bifidobacteriaceae</taxon>
        <taxon>Bifidobacterium</taxon>
    </lineage>
</organism>
<dbReference type="eggNOG" id="ENOG5033GEN">
    <property type="taxonomic scope" value="Bacteria"/>
</dbReference>
<comment type="caution">
    <text evidence="1">The sequence shown here is derived from an EMBL/GenBank/DDBJ whole genome shotgun (WGS) entry which is preliminary data.</text>
</comment>
<reference evidence="1 3" key="1">
    <citation type="submission" date="2009-11" db="EMBL/GenBank/DDBJ databases">
        <authorList>
            <person name="Weinstock G."/>
            <person name="Sodergren E."/>
            <person name="Clifton S."/>
            <person name="Fulton L."/>
            <person name="Fulton B."/>
            <person name="Courtney L."/>
            <person name="Fronick C."/>
            <person name="Harrison M."/>
            <person name="Strong C."/>
            <person name="Farmer C."/>
            <person name="Delahaunty K."/>
            <person name="Markovic C."/>
            <person name="Hall O."/>
            <person name="Minx P."/>
            <person name="Tomlinson C."/>
            <person name="Mitreva M."/>
            <person name="Nelson J."/>
            <person name="Hou S."/>
            <person name="Wollam A."/>
            <person name="Pepin K.H."/>
            <person name="Johnson M."/>
            <person name="Bhonagiri V."/>
            <person name="Nash W.E."/>
            <person name="Warren W."/>
            <person name="Chinwalla A."/>
            <person name="Mardis E.R."/>
            <person name="Wilson R.K."/>
        </authorList>
    </citation>
    <scope>NUCLEOTIDE SEQUENCE [LARGE SCALE GENOMIC DNA]</scope>
    <source>
        <strain evidence="1 3">DSM 20093</strain>
    </source>
</reference>
<evidence type="ECO:0000313" key="1">
    <source>
        <dbReference type="EMBL" id="EFA23668.1"/>
    </source>
</evidence>
<evidence type="ECO:0000313" key="4">
    <source>
        <dbReference type="Proteomes" id="UP000029074"/>
    </source>
</evidence>
<reference evidence="2 4" key="2">
    <citation type="submission" date="2014-03" db="EMBL/GenBank/DDBJ databases">
        <title>Genomics of Bifidobacteria.</title>
        <authorList>
            <person name="Ventura M."/>
            <person name="Milani C."/>
            <person name="Lugli G.A."/>
        </authorList>
    </citation>
    <scope>NUCLEOTIDE SEQUENCE [LARGE SCALE GENOMIC DNA]</scope>
    <source>
        <strain evidence="2 4">LMG 11596</strain>
    </source>
</reference>
<dbReference type="STRING" id="561180.BIFGAL_02774"/>
<gene>
    <name evidence="2" type="ORF">BGLCM_1019</name>
    <name evidence="1" type="ORF">BIFGAL_02774</name>
</gene>
<evidence type="ECO:0000313" key="2">
    <source>
        <dbReference type="EMBL" id="KFI58726.1"/>
    </source>
</evidence>
<proteinExistence type="predicted"/>
<dbReference type="RefSeq" id="WP_006294180.1">
    <property type="nucleotide sequence ID" value="NZ_ABXB03000001.1"/>
</dbReference>
<name>D1NSL6_9BIFI</name>
<dbReference type="OrthoDB" id="3237185at2"/>
<dbReference type="EMBL" id="JGYW01000005">
    <property type="protein sequence ID" value="KFI58726.1"/>
    <property type="molecule type" value="Genomic_DNA"/>
</dbReference>
<dbReference type="AlphaFoldDB" id="D1NSL6"/>
<accession>D1NSL6</accession>
<keyword evidence="4" id="KW-1185">Reference proteome</keyword>
<sequence>MIKGETVTVLRPHTTGHDPYGTPMVEWDKEHVDNVLLNPQTGTTVDDSTTPDALETTLVMYFPRVYAKTLRGCDIRARDRIWHVTGDPLPIDGGISPTRWNREVLVTRDDGG</sequence>
<evidence type="ECO:0000313" key="3">
    <source>
        <dbReference type="Proteomes" id="UP000003656"/>
    </source>
</evidence>
<protein>
    <submittedName>
        <fullName evidence="2">Phage protein</fullName>
    </submittedName>
</protein>
<dbReference type="Proteomes" id="UP000003656">
    <property type="component" value="Unassembled WGS sequence"/>
</dbReference>